<evidence type="ECO:0000313" key="2">
    <source>
        <dbReference type="Proteomes" id="UP000305196"/>
    </source>
</evidence>
<sequence length="342" mass="39605">MEIGELKSKCSFLKDIWSVYDMFIQNVYGSEYNEILISCDRGLLFQNPNMNEYKNMCKQLSRNMLLLASNSNYGGSNFSKYCDILYIWMYYEIKKKMLSNSTIEKIFQNSDKMITTKLHKTSCSYFSFNEKLQEPENLIKLRIFEHNTSTFQNILNNISNPNNCSCLKYVYDCINTYNNMNNRFCATDDHENITYKDTCGILKNFKTSYSKFFRNVNGVIYELPLLSDTTNAAHTPTVIDAPSCLSIRQKVELNFSGDDQSSGSKQISISTALSTMVGIPPFLALIYKFTSVGTWFRTTNRKVTDVFKNVDEEIEKKIYPPRHENATINSAQERYNVAYEQI</sequence>
<reference evidence="1 2" key="1">
    <citation type="submission" date="2016-07" db="EMBL/GenBank/DDBJ databases">
        <authorList>
            <consortium name="Pathogen Informatics"/>
        </authorList>
    </citation>
    <scope>NUCLEOTIDE SEQUENCE [LARGE SCALE GENOMIC DNA]</scope>
</reference>
<dbReference type="AlphaFoldDB" id="A0A1G4HDM3"/>
<name>A0A1G4HDM3_PLAVI</name>
<dbReference type="EMBL" id="LT615265">
    <property type="protein sequence ID" value="SCO72996.1"/>
    <property type="molecule type" value="Genomic_DNA"/>
</dbReference>
<accession>A0A1G4HDM3</accession>
<organism evidence="1 2">
    <name type="scientific">Plasmodium vivax</name>
    <name type="common">malaria parasite P. vivax</name>
    <dbReference type="NCBI Taxonomy" id="5855"/>
    <lineage>
        <taxon>Eukaryota</taxon>
        <taxon>Sar</taxon>
        <taxon>Alveolata</taxon>
        <taxon>Apicomplexa</taxon>
        <taxon>Aconoidasida</taxon>
        <taxon>Haemosporida</taxon>
        <taxon>Plasmodiidae</taxon>
        <taxon>Plasmodium</taxon>
        <taxon>Plasmodium (Plasmodium)</taxon>
    </lineage>
</organism>
<protein>
    <submittedName>
        <fullName evidence="1">VIR protein</fullName>
    </submittedName>
</protein>
<proteinExistence type="predicted"/>
<dbReference type="VEuPathDB" id="PlasmoDB:PVPAM_000027500"/>
<dbReference type="VEuPathDB" id="PlasmoDB:PVW1_100018900"/>
<gene>
    <name evidence="1" type="ORF">PVC01_100006700</name>
</gene>
<dbReference type="InterPro" id="IPR008780">
    <property type="entry name" value="Plasmodium_Vir"/>
</dbReference>
<dbReference type="Proteomes" id="UP000305196">
    <property type="component" value="Chromosome 10"/>
</dbReference>
<dbReference type="VEuPathDB" id="PlasmoDB:PVP01_0001110"/>
<dbReference type="Pfam" id="PF05795">
    <property type="entry name" value="Plasmodium_Vir"/>
    <property type="match status" value="1"/>
</dbReference>
<evidence type="ECO:0000313" key="1">
    <source>
        <dbReference type="EMBL" id="SCO72996.1"/>
    </source>
</evidence>